<dbReference type="RefSeq" id="WP_160044166.1">
    <property type="nucleotide sequence ID" value="NZ_BORQ01000018.1"/>
</dbReference>
<accession>A0A919XQY5</accession>
<feature type="transmembrane region" description="Helical" evidence="1">
    <location>
        <begin position="63"/>
        <end position="80"/>
    </location>
</feature>
<protein>
    <submittedName>
        <fullName evidence="2">Uncharacterized protein</fullName>
    </submittedName>
</protein>
<dbReference type="Proteomes" id="UP000679779">
    <property type="component" value="Unassembled WGS sequence"/>
</dbReference>
<evidence type="ECO:0000313" key="2">
    <source>
        <dbReference type="EMBL" id="GIO35122.1"/>
    </source>
</evidence>
<evidence type="ECO:0000313" key="3">
    <source>
        <dbReference type="Proteomes" id="UP000679779"/>
    </source>
</evidence>
<name>A0A919XQY5_9BACL</name>
<keyword evidence="1" id="KW-0812">Transmembrane</keyword>
<dbReference type="AlphaFoldDB" id="A0A919XQY5"/>
<evidence type="ECO:0000256" key="1">
    <source>
        <dbReference type="SAM" id="Phobius"/>
    </source>
</evidence>
<keyword evidence="3" id="KW-1185">Reference proteome</keyword>
<sequence length="210" mass="23877">MANKWLTVRAGYLYFFIGSMLLSSIFLFIVHKAFRILYSHYASDRGAFVVRLSHWLINHVGKTPIFVFLFLAVFISIFMLRSQKTADDVKALLKAAEDLACRGSFKELEVSSVGELRVLAGHLRSLNESSGSFRQKRVLAENNEHEHTVQKLENEDVMALILRIKSLLRLIEEADNGEGKPEHTERVNVKALKQEALGMERLLESLMVVS</sequence>
<dbReference type="EMBL" id="BORQ01000018">
    <property type="protein sequence ID" value="GIO35122.1"/>
    <property type="molecule type" value="Genomic_DNA"/>
</dbReference>
<keyword evidence="1" id="KW-1133">Transmembrane helix</keyword>
<proteinExistence type="predicted"/>
<comment type="caution">
    <text evidence="2">The sequence shown here is derived from an EMBL/GenBank/DDBJ whole genome shotgun (WGS) entry which is preliminary data.</text>
</comment>
<keyword evidence="1" id="KW-0472">Membrane</keyword>
<feature type="transmembrane region" description="Helical" evidence="1">
    <location>
        <begin position="12"/>
        <end position="34"/>
    </location>
</feature>
<reference evidence="2" key="1">
    <citation type="submission" date="2021-03" db="EMBL/GenBank/DDBJ databases">
        <title>Antimicrobial resistance genes in bacteria isolated from Japanese honey, and their potential for conferring macrolide and lincosamide resistance in the American foulbrood pathogen Paenibacillus larvae.</title>
        <authorList>
            <person name="Okamoto M."/>
            <person name="Kumagai M."/>
            <person name="Kanamori H."/>
            <person name="Takamatsu D."/>
        </authorList>
    </citation>
    <scope>NUCLEOTIDE SEQUENCE</scope>
    <source>
        <strain evidence="2">J2TS6</strain>
    </source>
</reference>
<organism evidence="2 3">
    <name type="scientific">Paenibacillus albilobatus</name>
    <dbReference type="NCBI Taxonomy" id="2716884"/>
    <lineage>
        <taxon>Bacteria</taxon>
        <taxon>Bacillati</taxon>
        <taxon>Bacillota</taxon>
        <taxon>Bacilli</taxon>
        <taxon>Bacillales</taxon>
        <taxon>Paenibacillaceae</taxon>
        <taxon>Paenibacillus</taxon>
    </lineage>
</organism>
<gene>
    <name evidence="2" type="ORF">J2TS6_62630</name>
</gene>